<dbReference type="MEROPS" id="C40.006"/>
<dbReference type="SUPFAM" id="SSF54001">
    <property type="entry name" value="Cysteine proteinases"/>
    <property type="match status" value="1"/>
</dbReference>
<accession>I7Z8A8</accession>
<dbReference type="PROSITE" id="PS51257">
    <property type="entry name" value="PROKAR_LIPOPROTEIN"/>
    <property type="match status" value="1"/>
</dbReference>
<feature type="signal peptide" evidence="5">
    <location>
        <begin position="1"/>
        <end position="23"/>
    </location>
</feature>
<dbReference type="Proteomes" id="UP000003704">
    <property type="component" value="Unassembled WGS sequence"/>
</dbReference>
<feature type="chain" id="PRO_5003712850" evidence="5">
    <location>
        <begin position="24"/>
        <end position="157"/>
    </location>
</feature>
<evidence type="ECO:0000256" key="3">
    <source>
        <dbReference type="ARBA" id="ARBA00022801"/>
    </source>
</evidence>
<keyword evidence="4" id="KW-0788">Thiol protease</keyword>
<dbReference type="Pfam" id="PF00877">
    <property type="entry name" value="NLPC_P60"/>
    <property type="match status" value="1"/>
</dbReference>
<dbReference type="InterPro" id="IPR038765">
    <property type="entry name" value="Papain-like_cys_pep_sf"/>
</dbReference>
<evidence type="ECO:0000256" key="2">
    <source>
        <dbReference type="ARBA" id="ARBA00022670"/>
    </source>
</evidence>
<dbReference type="InterPro" id="IPR051202">
    <property type="entry name" value="Peptidase_C40"/>
</dbReference>
<organism evidence="7 8">
    <name type="scientific">Hydrocarboniphaga effusa AP103</name>
    <dbReference type="NCBI Taxonomy" id="1172194"/>
    <lineage>
        <taxon>Bacteria</taxon>
        <taxon>Pseudomonadati</taxon>
        <taxon>Pseudomonadota</taxon>
        <taxon>Gammaproteobacteria</taxon>
        <taxon>Nevskiales</taxon>
        <taxon>Nevskiaceae</taxon>
        <taxon>Hydrocarboniphaga</taxon>
    </lineage>
</organism>
<dbReference type="PANTHER" id="PTHR47053:SF1">
    <property type="entry name" value="MUREIN DD-ENDOPEPTIDASE MEPH-RELATED"/>
    <property type="match status" value="1"/>
</dbReference>
<dbReference type="PANTHER" id="PTHR47053">
    <property type="entry name" value="MUREIN DD-ENDOPEPTIDASE MEPH-RELATED"/>
    <property type="match status" value="1"/>
</dbReference>
<keyword evidence="5" id="KW-0732">Signal</keyword>
<dbReference type="STRING" id="1172194.WQQ_44690"/>
<evidence type="ECO:0000313" key="7">
    <source>
        <dbReference type="EMBL" id="EIT68034.1"/>
    </source>
</evidence>
<reference evidence="7 8" key="1">
    <citation type="journal article" date="2012" name="J. Bacteriol.">
        <title>Genome Sequence of n-Alkane-Degrading Hydrocarboniphaga effusa Strain AP103T (ATCC BAA-332T).</title>
        <authorList>
            <person name="Chang H.K."/>
            <person name="Zylstra G.J."/>
            <person name="Chae J.C."/>
        </authorList>
    </citation>
    <scope>NUCLEOTIDE SEQUENCE [LARGE SCALE GENOMIC DNA]</scope>
    <source>
        <strain evidence="7 8">AP103</strain>
    </source>
</reference>
<dbReference type="InterPro" id="IPR000064">
    <property type="entry name" value="NLP_P60_dom"/>
</dbReference>
<protein>
    <submittedName>
        <fullName evidence="7">Lipoprotein</fullName>
    </submittedName>
</protein>
<dbReference type="GO" id="GO:0006508">
    <property type="term" value="P:proteolysis"/>
    <property type="evidence" value="ECO:0007669"/>
    <property type="project" value="UniProtKB-KW"/>
</dbReference>
<evidence type="ECO:0000256" key="4">
    <source>
        <dbReference type="ARBA" id="ARBA00022807"/>
    </source>
</evidence>
<feature type="domain" description="NlpC/P60" evidence="6">
    <location>
        <begin position="32"/>
        <end position="156"/>
    </location>
</feature>
<dbReference type="EMBL" id="AKGD01000004">
    <property type="protein sequence ID" value="EIT68034.1"/>
    <property type="molecule type" value="Genomic_DNA"/>
</dbReference>
<dbReference type="AlphaFoldDB" id="I7Z8A8"/>
<evidence type="ECO:0000313" key="8">
    <source>
        <dbReference type="Proteomes" id="UP000003704"/>
    </source>
</evidence>
<dbReference type="PROSITE" id="PS51935">
    <property type="entry name" value="NLPC_P60"/>
    <property type="match status" value="1"/>
</dbReference>
<comment type="caution">
    <text evidence="7">The sequence shown here is derived from an EMBL/GenBank/DDBJ whole genome shotgun (WGS) entry which is preliminary data.</text>
</comment>
<sequence>MQKTGCIWLCIALTMLLAGCAGFGGDIPAQISDTRQTIVFEATGQIGRPYRYGGTTPDGFDCSGLTRYVYAQAGVSLPRSTREQHDAGRTIKISQAQPGDLLFYRFGRSGGNVDHVAIYLGNGEAVHAPATGRTVIVASVGDPWWEKRFVNAVRVIP</sequence>
<dbReference type="RefSeq" id="WP_007187404.1">
    <property type="nucleotide sequence ID" value="NZ_AKGD01000004.1"/>
</dbReference>
<gene>
    <name evidence="7" type="ORF">WQQ_44690</name>
</gene>
<dbReference type="GO" id="GO:0008234">
    <property type="term" value="F:cysteine-type peptidase activity"/>
    <property type="evidence" value="ECO:0007669"/>
    <property type="project" value="UniProtKB-KW"/>
</dbReference>
<proteinExistence type="inferred from homology"/>
<keyword evidence="3" id="KW-0378">Hydrolase</keyword>
<comment type="similarity">
    <text evidence="1">Belongs to the peptidase C40 family.</text>
</comment>
<dbReference type="Gene3D" id="3.90.1720.10">
    <property type="entry name" value="endopeptidase domain like (from Nostoc punctiforme)"/>
    <property type="match status" value="1"/>
</dbReference>
<keyword evidence="2" id="KW-0645">Protease</keyword>
<evidence type="ECO:0000259" key="6">
    <source>
        <dbReference type="PROSITE" id="PS51935"/>
    </source>
</evidence>
<keyword evidence="8" id="KW-1185">Reference proteome</keyword>
<name>I7Z8A8_9GAMM</name>
<keyword evidence="7" id="KW-0449">Lipoprotein</keyword>
<evidence type="ECO:0000256" key="5">
    <source>
        <dbReference type="SAM" id="SignalP"/>
    </source>
</evidence>
<dbReference type="OrthoDB" id="9807055at2"/>
<evidence type="ECO:0000256" key="1">
    <source>
        <dbReference type="ARBA" id="ARBA00007074"/>
    </source>
</evidence>